<dbReference type="PANTHER" id="PTHR11434">
    <property type="entry name" value="NADH-UBIQUINONE OXIDOREDUCTASE SUBUNIT ND4L"/>
    <property type="match status" value="1"/>
</dbReference>
<dbReference type="NCBIfam" id="NF004320">
    <property type="entry name" value="PRK05715.1-2"/>
    <property type="match status" value="1"/>
</dbReference>
<dbReference type="GO" id="GO:0042773">
    <property type="term" value="P:ATP synthesis coupled electron transport"/>
    <property type="evidence" value="ECO:0007669"/>
    <property type="project" value="InterPro"/>
</dbReference>
<dbReference type="AlphaFoldDB" id="A0A382Q7N8"/>
<evidence type="ECO:0000256" key="4">
    <source>
        <dbReference type="ARBA" id="ARBA00022692"/>
    </source>
</evidence>
<dbReference type="Gene3D" id="1.10.287.3510">
    <property type="match status" value="1"/>
</dbReference>
<dbReference type="HAMAP" id="MF_01456">
    <property type="entry name" value="NDH1_NuoK"/>
    <property type="match status" value="1"/>
</dbReference>
<protein>
    <submittedName>
        <fullName evidence="8">Uncharacterized protein</fullName>
    </submittedName>
</protein>
<feature type="transmembrane region" description="Helical" evidence="7">
    <location>
        <begin position="54"/>
        <end position="79"/>
    </location>
</feature>
<evidence type="ECO:0000256" key="3">
    <source>
        <dbReference type="ARBA" id="ARBA00022448"/>
    </source>
</evidence>
<evidence type="ECO:0000256" key="2">
    <source>
        <dbReference type="ARBA" id="ARBA00010519"/>
    </source>
</evidence>
<name>A0A382Q7N8_9ZZZZ</name>
<evidence type="ECO:0000256" key="5">
    <source>
        <dbReference type="ARBA" id="ARBA00022989"/>
    </source>
</evidence>
<evidence type="ECO:0000256" key="7">
    <source>
        <dbReference type="SAM" id="Phobius"/>
    </source>
</evidence>
<comment type="similarity">
    <text evidence="2">Belongs to the complex I subunit 4L family.</text>
</comment>
<gene>
    <name evidence="8" type="ORF">METZ01_LOCUS334270</name>
</gene>
<dbReference type="PANTHER" id="PTHR11434:SF16">
    <property type="entry name" value="NADH-UBIQUINONE OXIDOREDUCTASE CHAIN 4L"/>
    <property type="match status" value="1"/>
</dbReference>
<comment type="subcellular location">
    <subcellularLocation>
        <location evidence="1">Membrane</location>
        <topology evidence="1">Multi-pass membrane protein</topology>
    </subcellularLocation>
</comment>
<keyword evidence="3" id="KW-0813">Transport</keyword>
<evidence type="ECO:0000313" key="8">
    <source>
        <dbReference type="EMBL" id="SVC81416.1"/>
    </source>
</evidence>
<reference evidence="8" key="1">
    <citation type="submission" date="2018-05" db="EMBL/GenBank/DDBJ databases">
        <authorList>
            <person name="Lanie J.A."/>
            <person name="Ng W.-L."/>
            <person name="Kazmierczak K.M."/>
            <person name="Andrzejewski T.M."/>
            <person name="Davidsen T.M."/>
            <person name="Wayne K.J."/>
            <person name="Tettelin H."/>
            <person name="Glass J.I."/>
            <person name="Rusch D."/>
            <person name="Podicherti R."/>
            <person name="Tsui H.-C.T."/>
            <person name="Winkler M.E."/>
        </authorList>
    </citation>
    <scope>NUCLEOTIDE SEQUENCE</scope>
</reference>
<evidence type="ECO:0000256" key="1">
    <source>
        <dbReference type="ARBA" id="ARBA00004141"/>
    </source>
</evidence>
<proteinExistence type="inferred from homology"/>
<feature type="non-terminal residue" evidence="8">
    <location>
        <position position="1"/>
    </location>
</feature>
<keyword evidence="6 7" id="KW-0472">Membrane</keyword>
<accession>A0A382Q7N8</accession>
<feature type="transmembrane region" description="Helical" evidence="7">
    <location>
        <begin position="21"/>
        <end position="42"/>
    </location>
</feature>
<dbReference type="Pfam" id="PF00420">
    <property type="entry name" value="Oxidored_q2"/>
    <property type="match status" value="1"/>
</dbReference>
<dbReference type="EMBL" id="UINC01112455">
    <property type="protein sequence ID" value="SVC81416.1"/>
    <property type="molecule type" value="Genomic_DNA"/>
</dbReference>
<dbReference type="GO" id="GO:0016651">
    <property type="term" value="F:oxidoreductase activity, acting on NAD(P)H"/>
    <property type="evidence" value="ECO:0007669"/>
    <property type="project" value="InterPro"/>
</dbReference>
<evidence type="ECO:0000256" key="6">
    <source>
        <dbReference type="ARBA" id="ARBA00023136"/>
    </source>
</evidence>
<sequence>VVSALVFGLGLLIIITRRSTIAVLMGIELLLNSAGLNFVAFAKYSAGADPLDGQVVTLFVIVIAAAEAALALAIALNIFNSINSVELDDARSLKG</sequence>
<keyword evidence="4 7" id="KW-0812">Transmembrane</keyword>
<keyword evidence="5 7" id="KW-1133">Transmembrane helix</keyword>
<dbReference type="InterPro" id="IPR039428">
    <property type="entry name" value="NUOK/Mnh_C1-like"/>
</dbReference>
<dbReference type="GO" id="GO:0030964">
    <property type="term" value="C:NADH dehydrogenase complex"/>
    <property type="evidence" value="ECO:0007669"/>
    <property type="project" value="TreeGrafter"/>
</dbReference>
<dbReference type="InterPro" id="IPR001133">
    <property type="entry name" value="NADH_UbQ_OxRdtase_chain4L/K"/>
</dbReference>
<organism evidence="8">
    <name type="scientific">marine metagenome</name>
    <dbReference type="NCBI Taxonomy" id="408172"/>
    <lineage>
        <taxon>unclassified sequences</taxon>
        <taxon>metagenomes</taxon>
        <taxon>ecological metagenomes</taxon>
    </lineage>
</organism>